<feature type="compositionally biased region" description="Gly residues" evidence="1">
    <location>
        <begin position="81"/>
        <end position="91"/>
    </location>
</feature>
<evidence type="ECO:0000256" key="1">
    <source>
        <dbReference type="SAM" id="MobiDB-lite"/>
    </source>
</evidence>
<feature type="non-terminal residue" evidence="2">
    <location>
        <position position="91"/>
    </location>
</feature>
<feature type="region of interest" description="Disordered" evidence="1">
    <location>
        <begin position="1"/>
        <end position="91"/>
    </location>
</feature>
<feature type="compositionally biased region" description="Low complexity" evidence="1">
    <location>
        <begin position="35"/>
        <end position="46"/>
    </location>
</feature>
<evidence type="ECO:0000313" key="2">
    <source>
        <dbReference type="EMBL" id="CAA9573654.1"/>
    </source>
</evidence>
<dbReference type="AlphaFoldDB" id="A0A6J4VB81"/>
<reference evidence="2" key="1">
    <citation type="submission" date="2020-02" db="EMBL/GenBank/DDBJ databases">
        <authorList>
            <person name="Meier V. D."/>
        </authorList>
    </citation>
    <scope>NUCLEOTIDE SEQUENCE</scope>
    <source>
        <strain evidence="2">AVDCRST_MAG49</strain>
    </source>
</reference>
<proteinExistence type="predicted"/>
<protein>
    <submittedName>
        <fullName evidence="2">Uncharacterized protein</fullName>
    </submittedName>
</protein>
<organism evidence="2">
    <name type="scientific">uncultured Thermomicrobiales bacterium</name>
    <dbReference type="NCBI Taxonomy" id="1645740"/>
    <lineage>
        <taxon>Bacteria</taxon>
        <taxon>Pseudomonadati</taxon>
        <taxon>Thermomicrobiota</taxon>
        <taxon>Thermomicrobia</taxon>
        <taxon>Thermomicrobiales</taxon>
        <taxon>environmental samples</taxon>
    </lineage>
</organism>
<accession>A0A6J4VB81</accession>
<feature type="non-terminal residue" evidence="2">
    <location>
        <position position="1"/>
    </location>
</feature>
<gene>
    <name evidence="2" type="ORF">AVDCRST_MAG49-3906</name>
</gene>
<name>A0A6J4VB81_9BACT</name>
<sequence length="91" mass="9428">GLARRADAGGVLRPVRRLVRSPGLRPARPHPAPPGQGRQQGPVGARDPLPPLRRCPALSQRRTDQLPSPSARTPAATRGDAPGGAPTGRGL</sequence>
<dbReference type="EMBL" id="CADCWG010000282">
    <property type="protein sequence ID" value="CAA9573654.1"/>
    <property type="molecule type" value="Genomic_DNA"/>
</dbReference>